<evidence type="ECO:0000259" key="2">
    <source>
        <dbReference type="Pfam" id="PF14016"/>
    </source>
</evidence>
<dbReference type="AlphaFoldDB" id="A0A0A0B8A7"/>
<dbReference type="RefSeq" id="WP_034630272.1">
    <property type="nucleotide sequence ID" value="NZ_AXNT01000070.1"/>
</dbReference>
<accession>A0A0A0B8A7</accession>
<feature type="region of interest" description="Disordered" evidence="1">
    <location>
        <begin position="317"/>
        <end position="355"/>
    </location>
</feature>
<dbReference type="Proteomes" id="UP000029833">
    <property type="component" value="Unassembled WGS sequence"/>
</dbReference>
<gene>
    <name evidence="3" type="ORF">Q760_15900</name>
</gene>
<comment type="caution">
    <text evidence="3">The sequence shown here is derived from an EMBL/GenBank/DDBJ whole genome shotgun (WGS) entry which is preliminary data.</text>
</comment>
<evidence type="ECO:0000313" key="4">
    <source>
        <dbReference type="Proteomes" id="UP000029833"/>
    </source>
</evidence>
<reference evidence="3 4" key="1">
    <citation type="submission" date="2013-10" db="EMBL/GenBank/DDBJ databases">
        <authorList>
            <person name="Wang G."/>
            <person name="Zhuang W."/>
        </authorList>
    </citation>
    <scope>NUCLEOTIDE SEQUENCE [LARGE SCALE GENOMIC DNA]</scope>
    <source>
        <strain evidence="3 4">DSM 20118</strain>
    </source>
</reference>
<dbReference type="Pfam" id="PF14016">
    <property type="entry name" value="DUF4232"/>
    <property type="match status" value="1"/>
</dbReference>
<sequence length="506" mass="51909">MPSLAPPARRRLSLGWRLGGLAVVALLLTAVVVEGNRPPSTVVDPVAQALAGLRGLPGVADADVRLTRPGGGPRYDALVTDGVDAEPAREPGAWLATLTVEPRSGLTTAEAVEVAERVDAVMEGVSARTPAGNLGWDVWLHDDAAVHATEVRLTGTTDPGEAVSAARSLARGDGVLRVRVSAEHADAVVVRAVQATGLASAAARHGRHLTWVVTDDGRTDVRAVFPQEALADPIVELAAAVELVPSVTRVALSDQGDQLGVSLDVEVADDAATDRVDRWLRASDQALSAGRTVSYELRAPGRTSSGYVRGVEPERPWEAVPVEPSEPAVRDDAAAGSTAAPVPPSYPDDPAAPACAGGDLEPRIAWTDAAMGSRYLLLVAANVSGRPCAVQGTPALAFRGGSGTLTAGVAQAPPSHGTAEAVRIVVPPGAEVSAGVEWGVMSTGATSDPATAVLVTVVPGSAAVEVPVASSGPQPDGDPTNRETELDILDGAVVEVWPWQVEHSWG</sequence>
<dbReference type="STRING" id="1408250.Q760_15900"/>
<dbReference type="InterPro" id="IPR025326">
    <property type="entry name" value="DUF4232"/>
</dbReference>
<name>A0A0A0B8A7_9CELL</name>
<proteinExistence type="predicted"/>
<dbReference type="EMBL" id="AXNT01000070">
    <property type="protein sequence ID" value="KGM02024.1"/>
    <property type="molecule type" value="Genomic_DNA"/>
</dbReference>
<evidence type="ECO:0000256" key="1">
    <source>
        <dbReference type="SAM" id="MobiDB-lite"/>
    </source>
</evidence>
<dbReference type="OrthoDB" id="5175658at2"/>
<keyword evidence="4" id="KW-1185">Reference proteome</keyword>
<feature type="domain" description="DUF4232" evidence="2">
    <location>
        <begin position="355"/>
        <end position="477"/>
    </location>
</feature>
<evidence type="ECO:0000313" key="3">
    <source>
        <dbReference type="EMBL" id="KGM02024.1"/>
    </source>
</evidence>
<protein>
    <recommendedName>
        <fullName evidence="2">DUF4232 domain-containing protein</fullName>
    </recommendedName>
</protein>
<organism evidence="3 4">
    <name type="scientific">Cellulomonas cellasea DSM 20118</name>
    <dbReference type="NCBI Taxonomy" id="1408250"/>
    <lineage>
        <taxon>Bacteria</taxon>
        <taxon>Bacillati</taxon>
        <taxon>Actinomycetota</taxon>
        <taxon>Actinomycetes</taxon>
        <taxon>Micrococcales</taxon>
        <taxon>Cellulomonadaceae</taxon>
        <taxon>Cellulomonas</taxon>
    </lineage>
</organism>